<feature type="domain" description="EF-hand" evidence="5">
    <location>
        <begin position="186"/>
        <end position="221"/>
    </location>
</feature>
<dbReference type="PROSITE" id="PS00018">
    <property type="entry name" value="EF_HAND_1"/>
    <property type="match status" value="1"/>
</dbReference>
<dbReference type="PROSITE" id="PS50222">
    <property type="entry name" value="EF_HAND_2"/>
    <property type="match status" value="2"/>
</dbReference>
<evidence type="ECO:0000256" key="3">
    <source>
        <dbReference type="ARBA" id="ARBA00022837"/>
    </source>
</evidence>
<dbReference type="GO" id="GO:0005509">
    <property type="term" value="F:calcium ion binding"/>
    <property type="evidence" value="ECO:0007669"/>
    <property type="project" value="InterPro"/>
</dbReference>
<dbReference type="SMART" id="SM00054">
    <property type="entry name" value="EFh"/>
    <property type="match status" value="3"/>
</dbReference>
<dbReference type="PANTHER" id="PTHR23048:SF59">
    <property type="entry name" value="EF-HAND SUPERFAMILY PROTEIN"/>
    <property type="match status" value="1"/>
</dbReference>
<dbReference type="OMA" id="HGEEHIK"/>
<name>M3XHS1_LATCH</name>
<dbReference type="GeneID" id="102354198"/>
<reference evidence="6" key="2">
    <citation type="submission" date="2025-08" db="UniProtKB">
        <authorList>
            <consortium name="Ensembl"/>
        </authorList>
    </citation>
    <scope>IDENTIFICATION</scope>
</reference>
<evidence type="ECO:0000313" key="6">
    <source>
        <dbReference type="Ensembl" id="ENSLACP00000022277.1"/>
    </source>
</evidence>
<dbReference type="RefSeq" id="XP_014352084.1">
    <property type="nucleotide sequence ID" value="XM_014496598.2"/>
</dbReference>
<keyword evidence="3" id="KW-0106">Calcium</keyword>
<dbReference type="STRING" id="7897.ENSLACP00000022277"/>
<dbReference type="InterPro" id="IPR011992">
    <property type="entry name" value="EF-hand-dom_pair"/>
</dbReference>
<dbReference type="KEGG" id="lcm:102354198"/>
<dbReference type="EMBL" id="AFYH01205234">
    <property type="status" value="NOT_ANNOTATED_CDS"/>
    <property type="molecule type" value="Genomic_DNA"/>
</dbReference>
<evidence type="ECO:0000259" key="5">
    <source>
        <dbReference type="PROSITE" id="PS50222"/>
    </source>
</evidence>
<sequence>MPGVRKKLKKKKIIKKSTKSVETKEAAQDPIKPVYVPPPPVLGERLLSVLKDWNAEKFLVDGVKVSEKVAQQLTPPEIRELRAVFNLTDMENKGSLNDCDVHKILQQLGFAISNQDLRSKLKNLTLSNEGKVSFSEFLELIVEYQGEARDDYEEIKQGFTFLDTDNDGKITFNNLKEACRAAGVYFSNKDLREMLEEADTNGDGAVDLNEFIAVMLKTNLF</sequence>
<dbReference type="PANTHER" id="PTHR23048">
    <property type="entry name" value="MYOSIN LIGHT CHAIN 1, 3"/>
    <property type="match status" value="1"/>
</dbReference>
<dbReference type="eggNOG" id="KOG0028">
    <property type="taxonomic scope" value="Eukaryota"/>
</dbReference>
<dbReference type="FunFam" id="1.10.238.10:FF:000001">
    <property type="entry name" value="Calmodulin 1"/>
    <property type="match status" value="1"/>
</dbReference>
<evidence type="ECO:0000313" key="7">
    <source>
        <dbReference type="Proteomes" id="UP000008672"/>
    </source>
</evidence>
<evidence type="ECO:0000256" key="4">
    <source>
        <dbReference type="SAM" id="MobiDB-lite"/>
    </source>
</evidence>
<dbReference type="InterPro" id="IPR018247">
    <property type="entry name" value="EF_Hand_1_Ca_BS"/>
</dbReference>
<protein>
    <recommendedName>
        <fullName evidence="5">EF-hand domain-containing protein</fullName>
    </recommendedName>
</protein>
<dbReference type="AlphaFoldDB" id="M3XHS1"/>
<dbReference type="Proteomes" id="UP000008672">
    <property type="component" value="Unassembled WGS sequence"/>
</dbReference>
<feature type="compositionally biased region" description="Basic residues" evidence="4">
    <location>
        <begin position="1"/>
        <end position="18"/>
    </location>
</feature>
<dbReference type="SUPFAM" id="SSF47473">
    <property type="entry name" value="EF-hand"/>
    <property type="match status" value="1"/>
</dbReference>
<keyword evidence="2" id="KW-0677">Repeat</keyword>
<dbReference type="Ensembl" id="ENSLACT00000026459.1">
    <property type="protein sequence ID" value="ENSLACP00000022277.1"/>
    <property type="gene ID" value="ENSLACG00000022254.1"/>
</dbReference>
<dbReference type="CDD" id="cd00051">
    <property type="entry name" value="EFh"/>
    <property type="match status" value="1"/>
</dbReference>
<dbReference type="Gene3D" id="1.10.238.10">
    <property type="entry name" value="EF-hand"/>
    <property type="match status" value="2"/>
</dbReference>
<dbReference type="InterPro" id="IPR050230">
    <property type="entry name" value="CALM/Myosin/TropC-like"/>
</dbReference>
<reference evidence="6" key="3">
    <citation type="submission" date="2025-09" db="UniProtKB">
        <authorList>
            <consortium name="Ensembl"/>
        </authorList>
    </citation>
    <scope>IDENTIFICATION</scope>
</reference>
<dbReference type="HOGENOM" id="CLU_108639_0_0_1"/>
<dbReference type="InterPro" id="IPR002048">
    <property type="entry name" value="EF_hand_dom"/>
</dbReference>
<evidence type="ECO:0000256" key="2">
    <source>
        <dbReference type="ARBA" id="ARBA00022737"/>
    </source>
</evidence>
<proteinExistence type="predicted"/>
<dbReference type="GeneTree" id="ENSGT00940000173312"/>
<dbReference type="OrthoDB" id="343296at2759"/>
<evidence type="ECO:0000256" key="1">
    <source>
        <dbReference type="ARBA" id="ARBA00022723"/>
    </source>
</evidence>
<dbReference type="GO" id="GO:0016460">
    <property type="term" value="C:myosin II complex"/>
    <property type="evidence" value="ECO:0007669"/>
    <property type="project" value="TreeGrafter"/>
</dbReference>
<keyword evidence="7" id="KW-1185">Reference proteome</keyword>
<reference evidence="7" key="1">
    <citation type="submission" date="2011-08" db="EMBL/GenBank/DDBJ databases">
        <title>The draft genome of Latimeria chalumnae.</title>
        <authorList>
            <person name="Di Palma F."/>
            <person name="Alfoldi J."/>
            <person name="Johnson J."/>
            <person name="Berlin A."/>
            <person name="Gnerre S."/>
            <person name="Jaffe D."/>
            <person name="MacCallum I."/>
            <person name="Young S."/>
            <person name="Walker B.J."/>
            <person name="Lander E."/>
            <person name="Lindblad-Toh K."/>
        </authorList>
    </citation>
    <scope>NUCLEOTIDE SEQUENCE [LARGE SCALE GENOMIC DNA]</scope>
    <source>
        <strain evidence="7">Wild caught</strain>
    </source>
</reference>
<feature type="domain" description="EF-hand" evidence="5">
    <location>
        <begin position="150"/>
        <end position="185"/>
    </location>
</feature>
<dbReference type="Pfam" id="PF13499">
    <property type="entry name" value="EF-hand_7"/>
    <property type="match status" value="2"/>
</dbReference>
<keyword evidence="1" id="KW-0479">Metal-binding</keyword>
<organism evidence="6 7">
    <name type="scientific">Latimeria chalumnae</name>
    <name type="common">Coelacanth</name>
    <dbReference type="NCBI Taxonomy" id="7897"/>
    <lineage>
        <taxon>Eukaryota</taxon>
        <taxon>Metazoa</taxon>
        <taxon>Chordata</taxon>
        <taxon>Craniata</taxon>
        <taxon>Vertebrata</taxon>
        <taxon>Euteleostomi</taxon>
        <taxon>Coelacanthiformes</taxon>
        <taxon>Coelacanthidae</taxon>
        <taxon>Latimeria</taxon>
    </lineage>
</organism>
<gene>
    <name evidence="6" type="primary">LOC102354198</name>
</gene>
<dbReference type="InParanoid" id="M3XHS1"/>
<accession>M3XHS1</accession>
<feature type="region of interest" description="Disordered" evidence="4">
    <location>
        <begin position="1"/>
        <end position="28"/>
    </location>
</feature>